<dbReference type="InterPro" id="IPR003347">
    <property type="entry name" value="JmjC_dom"/>
</dbReference>
<dbReference type="Gene3D" id="2.60.120.10">
    <property type="entry name" value="Jelly Rolls"/>
    <property type="match status" value="1"/>
</dbReference>
<organism evidence="3 4">
    <name type="scientific">Cryomyces minteri</name>
    <dbReference type="NCBI Taxonomy" id="331657"/>
    <lineage>
        <taxon>Eukaryota</taxon>
        <taxon>Fungi</taxon>
        <taxon>Dikarya</taxon>
        <taxon>Ascomycota</taxon>
        <taxon>Pezizomycotina</taxon>
        <taxon>Dothideomycetes</taxon>
        <taxon>Dothideomycetes incertae sedis</taxon>
        <taxon>Cryomyces</taxon>
    </lineage>
</organism>
<dbReference type="EMBL" id="NAJN01000795">
    <property type="protein sequence ID" value="TKA68680.1"/>
    <property type="molecule type" value="Genomic_DNA"/>
</dbReference>
<dbReference type="PANTHER" id="PTHR12461">
    <property type="entry name" value="HYPOXIA-INDUCIBLE FACTOR 1 ALPHA INHIBITOR-RELATED"/>
    <property type="match status" value="1"/>
</dbReference>
<protein>
    <recommendedName>
        <fullName evidence="2">JmjC domain-containing protein</fullName>
    </recommendedName>
</protein>
<dbReference type="SMART" id="SM00558">
    <property type="entry name" value="JmjC"/>
    <property type="match status" value="1"/>
</dbReference>
<dbReference type="AlphaFoldDB" id="A0A4U0WY04"/>
<feature type="compositionally biased region" description="Basic and acidic residues" evidence="1">
    <location>
        <begin position="232"/>
        <end position="249"/>
    </location>
</feature>
<accession>A0A4U0WY04</accession>
<dbReference type="PROSITE" id="PS51184">
    <property type="entry name" value="JMJC"/>
    <property type="match status" value="1"/>
</dbReference>
<evidence type="ECO:0000259" key="2">
    <source>
        <dbReference type="PROSITE" id="PS51184"/>
    </source>
</evidence>
<evidence type="ECO:0000313" key="3">
    <source>
        <dbReference type="EMBL" id="TKA68680.1"/>
    </source>
</evidence>
<dbReference type="Pfam" id="PF13621">
    <property type="entry name" value="Cupin_8"/>
    <property type="match status" value="1"/>
</dbReference>
<dbReference type="SUPFAM" id="SSF51197">
    <property type="entry name" value="Clavaminate synthase-like"/>
    <property type="match status" value="1"/>
</dbReference>
<name>A0A4U0WY04_9PEZI</name>
<comment type="caution">
    <text evidence="3">The sequence shown here is derived from an EMBL/GenBank/DDBJ whole genome shotgun (WGS) entry which is preliminary data.</text>
</comment>
<dbReference type="OrthoDB" id="415358at2759"/>
<sequence length="372" mass="41621">MSHMTLPQTDLDDAILDLIVTYHDLNPPGVDELAEEPSPLDFMRYAARNRPFVVRGAANEWKARRRWNAEYLTGVMRSQPVNVAITPHGNADSVVEDSQGSLHFVKPYDTTEPFESVLRDIQAQEADTSPSGPIKYAQTQNDNLRNEYSPLFADVPASIPFARIALQHAPEAINFWLGNSHSVTALHKDNYENIYVQVLGRKHFVLLPPVEAACVNERMLPSATYAHVRRRKQEEGRDDGGDAGDREVGSAKGDGEEEEQLEMRADDPAQEVPFATWDPDEPERRLTQFSRLSRPARVTLEEGDMLYLPALWYHKVSQSCSHEGLCCAVNYWYDMDFAGSFYTLCSFARNAGLLATGTAPKDLGGARGHLDV</sequence>
<evidence type="ECO:0000256" key="1">
    <source>
        <dbReference type="SAM" id="MobiDB-lite"/>
    </source>
</evidence>
<dbReference type="Proteomes" id="UP000308768">
    <property type="component" value="Unassembled WGS sequence"/>
</dbReference>
<feature type="domain" description="JmjC" evidence="2">
    <location>
        <begin position="144"/>
        <end position="348"/>
    </location>
</feature>
<proteinExistence type="predicted"/>
<reference evidence="3 4" key="1">
    <citation type="submission" date="2017-03" db="EMBL/GenBank/DDBJ databases">
        <title>Genomes of endolithic fungi from Antarctica.</title>
        <authorList>
            <person name="Coleine C."/>
            <person name="Masonjones S."/>
            <person name="Stajich J.E."/>
        </authorList>
    </citation>
    <scope>NUCLEOTIDE SEQUENCE [LARGE SCALE GENOMIC DNA]</scope>
    <source>
        <strain evidence="3 4">CCFEE 5187</strain>
    </source>
</reference>
<dbReference type="InterPro" id="IPR014710">
    <property type="entry name" value="RmlC-like_jellyroll"/>
</dbReference>
<dbReference type="STRING" id="331657.A0A4U0WY04"/>
<dbReference type="PANTHER" id="PTHR12461:SF99">
    <property type="entry name" value="BIFUNCTIONAL PEPTIDASE AND (3S)-LYSYL HYDROXYLASE JMJD7"/>
    <property type="match status" value="1"/>
</dbReference>
<feature type="region of interest" description="Disordered" evidence="1">
    <location>
        <begin position="226"/>
        <end position="280"/>
    </location>
</feature>
<gene>
    <name evidence="3" type="ORF">B0A49_09549</name>
</gene>
<evidence type="ECO:0000313" key="4">
    <source>
        <dbReference type="Proteomes" id="UP000308768"/>
    </source>
</evidence>
<keyword evidence="4" id="KW-1185">Reference proteome</keyword>
<dbReference type="InterPro" id="IPR041667">
    <property type="entry name" value="Cupin_8"/>
</dbReference>